<dbReference type="RefSeq" id="WP_218445955.1">
    <property type="nucleotide sequence ID" value="NZ_JAGSPA010000003.1"/>
</dbReference>
<keyword evidence="3" id="KW-0413">Isomerase</keyword>
<comment type="similarity">
    <text evidence="3">Belongs to the mandelate racemase/muconate lactonizing enzyme family.</text>
</comment>
<dbReference type="SFLD" id="SFLDS00001">
    <property type="entry name" value="Enolase"/>
    <property type="match status" value="1"/>
</dbReference>
<keyword evidence="6" id="KW-1185">Reference proteome</keyword>
<organism evidence="5 6">
    <name type="scientific">Pacificimonas pallii</name>
    <dbReference type="NCBI Taxonomy" id="2827236"/>
    <lineage>
        <taxon>Bacteria</taxon>
        <taxon>Pseudomonadati</taxon>
        <taxon>Pseudomonadota</taxon>
        <taxon>Alphaproteobacteria</taxon>
        <taxon>Sphingomonadales</taxon>
        <taxon>Sphingosinicellaceae</taxon>
        <taxon>Pacificimonas</taxon>
    </lineage>
</organism>
<name>A0ABS6SGT5_9SPHN</name>
<evidence type="ECO:0000256" key="2">
    <source>
        <dbReference type="ARBA" id="ARBA00022842"/>
    </source>
</evidence>
<dbReference type="SMART" id="SM00922">
    <property type="entry name" value="MR_MLE"/>
    <property type="match status" value="1"/>
</dbReference>
<dbReference type="PANTHER" id="PTHR48080">
    <property type="entry name" value="D-GALACTONATE DEHYDRATASE-RELATED"/>
    <property type="match status" value="1"/>
</dbReference>
<dbReference type="CDD" id="cd03319">
    <property type="entry name" value="L-Ala-DL-Glu_epimerase"/>
    <property type="match status" value="1"/>
</dbReference>
<dbReference type="SFLD" id="SFLDG00180">
    <property type="entry name" value="muconate_cycloisomerase"/>
    <property type="match status" value="1"/>
</dbReference>
<dbReference type="EC" id="5.1.1.-" evidence="3"/>
<dbReference type="InterPro" id="IPR029065">
    <property type="entry name" value="Enolase_C-like"/>
</dbReference>
<accession>A0ABS6SGT5</accession>
<dbReference type="EMBL" id="JAGSPA010000003">
    <property type="protein sequence ID" value="MBV7257126.1"/>
    <property type="molecule type" value="Genomic_DNA"/>
</dbReference>
<evidence type="ECO:0000313" key="5">
    <source>
        <dbReference type="EMBL" id="MBV7257126.1"/>
    </source>
</evidence>
<protein>
    <recommendedName>
        <fullName evidence="3">Dipeptide epimerase</fullName>
        <ecNumber evidence="3">5.1.1.-</ecNumber>
    </recommendedName>
</protein>
<evidence type="ECO:0000256" key="1">
    <source>
        <dbReference type="ARBA" id="ARBA00022723"/>
    </source>
</evidence>
<dbReference type="Proteomes" id="UP000722336">
    <property type="component" value="Unassembled WGS sequence"/>
</dbReference>
<evidence type="ECO:0000313" key="6">
    <source>
        <dbReference type="Proteomes" id="UP000722336"/>
    </source>
</evidence>
<dbReference type="PANTHER" id="PTHR48080:SF3">
    <property type="entry name" value="ENOLASE SUPERFAMILY MEMBER DDB_G0284701"/>
    <property type="match status" value="1"/>
</dbReference>
<gene>
    <name evidence="5" type="ORF">KCG44_10065</name>
</gene>
<feature type="domain" description="Mandelate racemase/muconate lactonizing enzyme C-terminal" evidence="4">
    <location>
        <begin position="128"/>
        <end position="219"/>
    </location>
</feature>
<keyword evidence="2 3" id="KW-0460">Magnesium</keyword>
<sequence>MNISFHTEEWPVKKPLVITGHKFNEHHAFVAEVESGGFVGRGESFGVYYLGETSRTLALQAESFLDDFSGDMTREAVHQSLPAGGLRNALDCALWDLAAKKAGKRAWELARIELAPVETVYTIGIDTIAAMADDARRKSNQRILKVKLNDDQPVERLQAIRDARPDAEIVVDANQGWNIGSLERYLPQLEKMKIAMIEQPLPRGGDQDLNGHAYPIRICADESFLTFGDLDYAAERYQMLNIKLDKAGGLTEGLRIAREAKARGIDLMVGSMGGTSLAMAPAYIVAQFCEFVDIDGPLLAKYDRQPGMVYDNGMVSPPRAQLWG</sequence>
<evidence type="ECO:0000259" key="4">
    <source>
        <dbReference type="SMART" id="SM00922"/>
    </source>
</evidence>
<reference evidence="5 6" key="1">
    <citation type="submission" date="2021-04" db="EMBL/GenBank/DDBJ databases">
        <authorList>
            <person name="Pira H."/>
            <person name="Risdian C."/>
            <person name="Wink J."/>
        </authorList>
    </citation>
    <scope>NUCLEOTIDE SEQUENCE [LARGE SCALE GENOMIC DNA]</scope>
    <source>
        <strain evidence="5 6">WHA3</strain>
    </source>
</reference>
<keyword evidence="1 3" id="KW-0479">Metal-binding</keyword>
<dbReference type="InterPro" id="IPR034593">
    <property type="entry name" value="DgoD-like"/>
</dbReference>
<evidence type="ECO:0000256" key="3">
    <source>
        <dbReference type="RuleBase" id="RU366006"/>
    </source>
</evidence>
<dbReference type="InterPro" id="IPR013342">
    <property type="entry name" value="Mandelate_racemase_C"/>
</dbReference>
<dbReference type="InterPro" id="IPR018110">
    <property type="entry name" value="Mandel_Rmase/mucon_lact_enz_CS"/>
</dbReference>
<comment type="cofactor">
    <cofactor evidence="3">
        <name>Mg(2+)</name>
        <dbReference type="ChEBI" id="CHEBI:18420"/>
    </cofactor>
    <text evidence="3">Binds 1 Mg(2+) ion per subunit.</text>
</comment>
<comment type="caution">
    <text evidence="5">The sequence shown here is derived from an EMBL/GenBank/DDBJ whole genome shotgun (WGS) entry which is preliminary data.</text>
</comment>
<dbReference type="PROSITE" id="PS00909">
    <property type="entry name" value="MR_MLE_2"/>
    <property type="match status" value="1"/>
</dbReference>
<dbReference type="Pfam" id="PF13378">
    <property type="entry name" value="MR_MLE_C"/>
    <property type="match status" value="1"/>
</dbReference>
<dbReference type="InterPro" id="IPR034603">
    <property type="entry name" value="Dipeptide_epimerase"/>
</dbReference>
<proteinExistence type="inferred from homology"/>